<keyword evidence="8 14" id="KW-1133">Transmembrane helix</keyword>
<dbReference type="GO" id="GO:0005886">
    <property type="term" value="C:plasma membrane"/>
    <property type="evidence" value="ECO:0007669"/>
    <property type="project" value="UniProtKB-SubCell"/>
</dbReference>
<comment type="function">
    <text evidence="14">Catalyzes the dephosphorylation of undecaprenyl diphosphate (UPP). Confers resistance to bacitracin.</text>
</comment>
<name>A0A220VGS5_9GAMM</name>
<accession>A0A220VGS5</accession>
<evidence type="ECO:0000256" key="13">
    <source>
        <dbReference type="ARBA" id="ARBA00047594"/>
    </source>
</evidence>
<feature type="transmembrane region" description="Helical" evidence="14">
    <location>
        <begin position="40"/>
        <end position="59"/>
    </location>
</feature>
<dbReference type="OrthoDB" id="9808289at2"/>
<comment type="subcellular location">
    <subcellularLocation>
        <location evidence="1 14">Cell membrane</location>
        <topology evidence="1 14">Multi-pass membrane protein</topology>
    </subcellularLocation>
</comment>
<dbReference type="PANTHER" id="PTHR30622:SF4">
    <property type="entry name" value="UNDECAPRENYL-DIPHOSPHATASE"/>
    <property type="match status" value="1"/>
</dbReference>
<feature type="transmembrane region" description="Helical" evidence="14">
    <location>
        <begin position="245"/>
        <end position="265"/>
    </location>
</feature>
<feature type="transmembrane region" description="Helical" evidence="14">
    <location>
        <begin position="187"/>
        <end position="205"/>
    </location>
</feature>
<feature type="transmembrane region" description="Helical" evidence="14">
    <location>
        <begin position="109"/>
        <end position="130"/>
    </location>
</feature>
<keyword evidence="14" id="KW-0961">Cell wall biogenesis/degradation</keyword>
<keyword evidence="14" id="KW-0133">Cell shape</keyword>
<keyword evidence="7 14" id="KW-0378">Hydrolase</keyword>
<dbReference type="GO" id="GO:0008360">
    <property type="term" value="P:regulation of cell shape"/>
    <property type="evidence" value="ECO:0007669"/>
    <property type="project" value="UniProtKB-KW"/>
</dbReference>
<reference evidence="15 16" key="1">
    <citation type="journal article" date="2016" name="Int. J. Syst. Evol. Microbiol.">
        <title>Paraphotobacterium marinum gen. nov., sp. nov., a member of the family Vibrionaceae, isolated from surface seawater.</title>
        <authorList>
            <person name="Huang Z."/>
            <person name="Dong C."/>
            <person name="Shao Z."/>
        </authorList>
    </citation>
    <scope>NUCLEOTIDE SEQUENCE [LARGE SCALE GENOMIC DNA]</scope>
    <source>
        <strain evidence="15 16">NSCS20N07D</strain>
    </source>
</reference>
<dbReference type="KEGG" id="pmai:CF386_10955"/>
<evidence type="ECO:0000256" key="4">
    <source>
        <dbReference type="ARBA" id="ARBA00021581"/>
    </source>
</evidence>
<dbReference type="GO" id="GO:0009252">
    <property type="term" value="P:peptidoglycan biosynthetic process"/>
    <property type="evidence" value="ECO:0007669"/>
    <property type="project" value="UniProtKB-KW"/>
</dbReference>
<feature type="transmembrane region" description="Helical" evidence="14">
    <location>
        <begin position="85"/>
        <end position="103"/>
    </location>
</feature>
<feature type="transmembrane region" description="Helical" evidence="14">
    <location>
        <begin position="150"/>
        <end position="175"/>
    </location>
</feature>
<comment type="catalytic activity">
    <reaction evidence="13 14">
        <text>di-trans,octa-cis-undecaprenyl diphosphate + H2O = di-trans,octa-cis-undecaprenyl phosphate + phosphate + H(+)</text>
        <dbReference type="Rhea" id="RHEA:28094"/>
        <dbReference type="ChEBI" id="CHEBI:15377"/>
        <dbReference type="ChEBI" id="CHEBI:15378"/>
        <dbReference type="ChEBI" id="CHEBI:43474"/>
        <dbReference type="ChEBI" id="CHEBI:58405"/>
        <dbReference type="ChEBI" id="CHEBI:60392"/>
        <dbReference type="EC" id="3.6.1.27"/>
    </reaction>
</comment>
<dbReference type="NCBIfam" id="NF001393">
    <property type="entry name" value="PRK00281.2-4"/>
    <property type="match status" value="1"/>
</dbReference>
<protein>
    <recommendedName>
        <fullName evidence="4 14">Undecaprenyl-diphosphatase</fullName>
        <ecNumber evidence="3 14">3.6.1.27</ecNumber>
    </recommendedName>
    <alternativeName>
        <fullName evidence="12 14">Bacitracin resistance protein</fullName>
    </alternativeName>
    <alternativeName>
        <fullName evidence="11 14">Undecaprenyl pyrophosphate phosphatase</fullName>
    </alternativeName>
</protein>
<dbReference type="GO" id="GO:0071555">
    <property type="term" value="P:cell wall organization"/>
    <property type="evidence" value="ECO:0007669"/>
    <property type="project" value="UniProtKB-KW"/>
</dbReference>
<evidence type="ECO:0000256" key="3">
    <source>
        <dbReference type="ARBA" id="ARBA00012374"/>
    </source>
</evidence>
<evidence type="ECO:0000256" key="7">
    <source>
        <dbReference type="ARBA" id="ARBA00022801"/>
    </source>
</evidence>
<proteinExistence type="inferred from homology"/>
<evidence type="ECO:0000313" key="16">
    <source>
        <dbReference type="Proteomes" id="UP000242175"/>
    </source>
</evidence>
<evidence type="ECO:0000256" key="9">
    <source>
        <dbReference type="ARBA" id="ARBA00023136"/>
    </source>
</evidence>
<evidence type="ECO:0000256" key="8">
    <source>
        <dbReference type="ARBA" id="ARBA00022989"/>
    </source>
</evidence>
<keyword evidence="14" id="KW-0573">Peptidoglycan synthesis</keyword>
<keyword evidence="9 14" id="KW-0472">Membrane</keyword>
<dbReference type="NCBIfam" id="TIGR00753">
    <property type="entry name" value="undec_PP_bacA"/>
    <property type="match status" value="1"/>
</dbReference>
<dbReference type="PANTHER" id="PTHR30622">
    <property type="entry name" value="UNDECAPRENYL-DIPHOSPHATASE"/>
    <property type="match status" value="1"/>
</dbReference>
<comment type="similarity">
    <text evidence="2 14">Belongs to the UppP family.</text>
</comment>
<evidence type="ECO:0000256" key="11">
    <source>
        <dbReference type="ARBA" id="ARBA00032707"/>
    </source>
</evidence>
<dbReference type="HAMAP" id="MF_01006">
    <property type="entry name" value="Undec_diphosphatase"/>
    <property type="match status" value="1"/>
</dbReference>
<keyword evidence="5 14" id="KW-1003">Cell membrane</keyword>
<evidence type="ECO:0000313" key="15">
    <source>
        <dbReference type="EMBL" id="ASK79565.1"/>
    </source>
</evidence>
<evidence type="ECO:0000256" key="14">
    <source>
        <dbReference type="HAMAP-Rule" id="MF_01006"/>
    </source>
</evidence>
<dbReference type="EMBL" id="CP022356">
    <property type="protein sequence ID" value="ASK79565.1"/>
    <property type="molecule type" value="Genomic_DNA"/>
</dbReference>
<gene>
    <name evidence="14" type="primary">uppP</name>
    <name evidence="15" type="ORF">CF386_10955</name>
</gene>
<evidence type="ECO:0000256" key="5">
    <source>
        <dbReference type="ARBA" id="ARBA00022475"/>
    </source>
</evidence>
<dbReference type="AlphaFoldDB" id="A0A220VGS5"/>
<evidence type="ECO:0000256" key="12">
    <source>
        <dbReference type="ARBA" id="ARBA00032932"/>
    </source>
</evidence>
<evidence type="ECO:0000256" key="2">
    <source>
        <dbReference type="ARBA" id="ARBA00010621"/>
    </source>
</evidence>
<dbReference type="EC" id="3.6.1.27" evidence="3 14"/>
<evidence type="ECO:0000256" key="6">
    <source>
        <dbReference type="ARBA" id="ARBA00022692"/>
    </source>
</evidence>
<dbReference type="RefSeq" id="WP_089074473.1">
    <property type="nucleotide sequence ID" value="NZ_CBCSAM010000008.1"/>
</dbReference>
<dbReference type="Proteomes" id="UP000242175">
    <property type="component" value="Chromosome small"/>
</dbReference>
<sequence>MSHIQTIFLALIQGLTEFLPISSSAHLILPSQLLGWNDQGILFDVCVHFGTLLAVIIYFRKEIYEILVGTYNAILKRNPNEHSKLFGLLILASIPVCIFGYFLKDFIEVYLRSSLVIALSTIIFAFLLWWSFSSARETNTLKDLNWKDAFFIGLFQSIALIPGTSRSGITITAALLKGFDRVSAAKFSFLLSIPVISLAMGYYSYKLILTPNLKIDFLNLLLATSISFLSALICIHFFIKIISKVGMLPFIIYRLILGVFLFLFIGF</sequence>
<feature type="transmembrane region" description="Helical" evidence="14">
    <location>
        <begin position="217"/>
        <end position="239"/>
    </location>
</feature>
<dbReference type="Pfam" id="PF02673">
    <property type="entry name" value="BacA"/>
    <property type="match status" value="1"/>
</dbReference>
<keyword evidence="16" id="KW-1185">Reference proteome</keyword>
<keyword evidence="6 14" id="KW-0812">Transmembrane</keyword>
<dbReference type="GO" id="GO:0050380">
    <property type="term" value="F:undecaprenyl-diphosphatase activity"/>
    <property type="evidence" value="ECO:0007669"/>
    <property type="project" value="UniProtKB-UniRule"/>
</dbReference>
<dbReference type="InterPro" id="IPR003824">
    <property type="entry name" value="UppP"/>
</dbReference>
<evidence type="ECO:0000256" key="10">
    <source>
        <dbReference type="ARBA" id="ARBA00023251"/>
    </source>
</evidence>
<keyword evidence="10 14" id="KW-0046">Antibiotic resistance</keyword>
<dbReference type="GO" id="GO:0046677">
    <property type="term" value="P:response to antibiotic"/>
    <property type="evidence" value="ECO:0007669"/>
    <property type="project" value="UniProtKB-UniRule"/>
</dbReference>
<comment type="miscellaneous">
    <text evidence="14">Bacitracin is thought to be involved in the inhibition of peptidoglycan synthesis by sequestering undecaprenyl diphosphate, thereby reducing the pool of lipid carrier available.</text>
</comment>
<evidence type="ECO:0000256" key="1">
    <source>
        <dbReference type="ARBA" id="ARBA00004651"/>
    </source>
</evidence>
<organism evidence="15 16">
    <name type="scientific">Paraphotobacterium marinum</name>
    <dbReference type="NCBI Taxonomy" id="1755811"/>
    <lineage>
        <taxon>Bacteria</taxon>
        <taxon>Pseudomonadati</taxon>
        <taxon>Pseudomonadota</taxon>
        <taxon>Gammaproteobacteria</taxon>
        <taxon>Vibrionales</taxon>
        <taxon>Vibrionaceae</taxon>
        <taxon>Paraphotobacterium</taxon>
    </lineage>
</organism>